<dbReference type="Proteomes" id="UP000634919">
    <property type="component" value="Unassembled WGS sequence"/>
</dbReference>
<name>A0ABR8SEW9_9BURK</name>
<evidence type="ECO:0000313" key="1">
    <source>
        <dbReference type="EMBL" id="MBD7962035.1"/>
    </source>
</evidence>
<dbReference type="EMBL" id="JACSQK010000009">
    <property type="protein sequence ID" value="MBD7962035.1"/>
    <property type="molecule type" value="Genomic_DNA"/>
</dbReference>
<protein>
    <submittedName>
        <fullName evidence="1">Uncharacterized protein</fullName>
    </submittedName>
</protein>
<keyword evidence="2" id="KW-1185">Reference proteome</keyword>
<sequence>MRGFSQALWGIHDVKNNNPFYDSLHQASLETFVMFPDADLLEFCFIRELGVGVSLAGPREFLEYITSRSKVEWYVNSSLNGFSELQKFIPRKDRKTAIREEKMKC</sequence>
<proteinExistence type="predicted"/>
<comment type="caution">
    <text evidence="1">The sequence shown here is derived from an EMBL/GenBank/DDBJ whole genome shotgun (WGS) entry which is preliminary data.</text>
</comment>
<gene>
    <name evidence="1" type="ORF">H9646_16310</name>
</gene>
<dbReference type="RefSeq" id="WP_191724455.1">
    <property type="nucleotide sequence ID" value="NZ_JACSQK010000009.1"/>
</dbReference>
<evidence type="ECO:0000313" key="2">
    <source>
        <dbReference type="Proteomes" id="UP000634919"/>
    </source>
</evidence>
<reference evidence="1 2" key="1">
    <citation type="submission" date="2020-08" db="EMBL/GenBank/DDBJ databases">
        <title>A Genomic Blueprint of the Chicken Gut Microbiome.</title>
        <authorList>
            <person name="Gilroy R."/>
            <person name="Ravi A."/>
            <person name="Getino M."/>
            <person name="Pursley I."/>
            <person name="Horton D.L."/>
            <person name="Alikhan N.-F."/>
            <person name="Baker D."/>
            <person name="Gharbi K."/>
            <person name="Hall N."/>
            <person name="Watson M."/>
            <person name="Adriaenssens E.M."/>
            <person name="Foster-Nyarko E."/>
            <person name="Jarju S."/>
            <person name="Secka A."/>
            <person name="Antonio M."/>
            <person name="Oren A."/>
            <person name="Chaudhuri R."/>
            <person name="La Ragione R.M."/>
            <person name="Hildebrand F."/>
            <person name="Pallen M.J."/>
        </authorList>
    </citation>
    <scope>NUCLEOTIDE SEQUENCE [LARGE SCALE GENOMIC DNA]</scope>
    <source>
        <strain evidence="1 2">Sa2CVA6</strain>
    </source>
</reference>
<organism evidence="1 2">
    <name type="scientific">Comamonas avium</name>
    <dbReference type="NCBI Taxonomy" id="2762231"/>
    <lineage>
        <taxon>Bacteria</taxon>
        <taxon>Pseudomonadati</taxon>
        <taxon>Pseudomonadota</taxon>
        <taxon>Betaproteobacteria</taxon>
        <taxon>Burkholderiales</taxon>
        <taxon>Comamonadaceae</taxon>
        <taxon>Comamonas</taxon>
    </lineage>
</organism>
<accession>A0ABR8SEW9</accession>